<dbReference type="PANTHER" id="PTHR37299:SF1">
    <property type="entry name" value="STAGE 0 SPORULATION PROTEIN A HOMOLOG"/>
    <property type="match status" value="1"/>
</dbReference>
<dbReference type="Pfam" id="PF04397">
    <property type="entry name" value="LytTR"/>
    <property type="match status" value="1"/>
</dbReference>
<comment type="function">
    <text evidence="2">May play the central regulatory role in sporulation. It may be an element of the effector pathway responsible for the activation of sporulation genes in response to nutritional stress. Spo0A may act in concert with spo0H (a sigma factor) to control the expression of some genes that are critical to the sporulation process.</text>
</comment>
<dbReference type="InterPro" id="IPR001789">
    <property type="entry name" value="Sig_transdc_resp-reg_receiver"/>
</dbReference>
<dbReference type="InterPro" id="IPR007492">
    <property type="entry name" value="LytTR_DNA-bd_dom"/>
</dbReference>
<keyword evidence="8" id="KW-1185">Reference proteome</keyword>
<dbReference type="GO" id="GO:0003677">
    <property type="term" value="F:DNA binding"/>
    <property type="evidence" value="ECO:0007669"/>
    <property type="project" value="InterPro"/>
</dbReference>
<dbReference type="STRING" id="1121432.SAMN02745219_00184"/>
<accession>A0A1M6AKY8</accession>
<evidence type="ECO:0000313" key="8">
    <source>
        <dbReference type="Proteomes" id="UP000184529"/>
    </source>
</evidence>
<feature type="domain" description="HTH LytTR-type" evidence="6">
    <location>
        <begin position="154"/>
        <end position="224"/>
    </location>
</feature>
<dbReference type="Gene3D" id="3.40.50.2300">
    <property type="match status" value="1"/>
</dbReference>
<organism evidence="7 8">
    <name type="scientific">Desulfofundulus thermosubterraneus DSM 16057</name>
    <dbReference type="NCBI Taxonomy" id="1121432"/>
    <lineage>
        <taxon>Bacteria</taxon>
        <taxon>Bacillati</taxon>
        <taxon>Bacillota</taxon>
        <taxon>Clostridia</taxon>
        <taxon>Eubacteriales</taxon>
        <taxon>Peptococcaceae</taxon>
        <taxon>Desulfofundulus</taxon>
    </lineage>
</organism>
<dbReference type="Gene3D" id="2.40.50.1020">
    <property type="entry name" value="LytTr DNA-binding domain"/>
    <property type="match status" value="1"/>
</dbReference>
<dbReference type="RefSeq" id="WP_072866876.1">
    <property type="nucleotide sequence ID" value="NZ_FQZM01000003.1"/>
</dbReference>
<dbReference type="PROSITE" id="PS50110">
    <property type="entry name" value="RESPONSE_REGULATORY"/>
    <property type="match status" value="1"/>
</dbReference>
<dbReference type="PROSITE" id="PS50930">
    <property type="entry name" value="HTH_LYTTR"/>
    <property type="match status" value="1"/>
</dbReference>
<feature type="region of interest" description="Disordered" evidence="4">
    <location>
        <begin position="128"/>
        <end position="148"/>
    </location>
</feature>
<evidence type="ECO:0000259" key="6">
    <source>
        <dbReference type="PROSITE" id="PS50930"/>
    </source>
</evidence>
<dbReference type="EMBL" id="FQZM01000003">
    <property type="protein sequence ID" value="SHI37101.1"/>
    <property type="molecule type" value="Genomic_DNA"/>
</dbReference>
<evidence type="ECO:0000256" key="3">
    <source>
        <dbReference type="PROSITE-ProRule" id="PRU00169"/>
    </source>
</evidence>
<dbReference type="SMART" id="SM00448">
    <property type="entry name" value="REC"/>
    <property type="match status" value="1"/>
</dbReference>
<proteinExistence type="predicted"/>
<dbReference type="GO" id="GO:0000156">
    <property type="term" value="F:phosphorelay response regulator activity"/>
    <property type="evidence" value="ECO:0007669"/>
    <property type="project" value="InterPro"/>
</dbReference>
<evidence type="ECO:0000259" key="5">
    <source>
        <dbReference type="PROSITE" id="PS50110"/>
    </source>
</evidence>
<keyword evidence="3" id="KW-0597">Phosphoprotein</keyword>
<dbReference type="OrthoDB" id="9809318at2"/>
<reference evidence="8" key="1">
    <citation type="submission" date="2016-11" db="EMBL/GenBank/DDBJ databases">
        <authorList>
            <person name="Varghese N."/>
            <person name="Submissions S."/>
        </authorList>
    </citation>
    <scope>NUCLEOTIDE SEQUENCE [LARGE SCALE GENOMIC DNA]</scope>
    <source>
        <strain evidence="8">DSM 16057</strain>
    </source>
</reference>
<evidence type="ECO:0000256" key="4">
    <source>
        <dbReference type="SAM" id="MobiDB-lite"/>
    </source>
</evidence>
<dbReference type="Proteomes" id="UP000184529">
    <property type="component" value="Unassembled WGS sequence"/>
</dbReference>
<dbReference type="InterPro" id="IPR011006">
    <property type="entry name" value="CheY-like_superfamily"/>
</dbReference>
<dbReference type="SUPFAM" id="SSF52172">
    <property type="entry name" value="CheY-like"/>
    <property type="match status" value="1"/>
</dbReference>
<dbReference type="SMART" id="SM00850">
    <property type="entry name" value="LytTR"/>
    <property type="match status" value="1"/>
</dbReference>
<sequence>MSGSELKIVIADDDEPICSLLSDMLRTFDGVAVIGKASNGGNLLKLVKDTGPDAVFLDIQMPGLDGLSAVHQLQRQHPGVFIVFITAYPQYAAEAFNLDAVDYLIKPLNRERIGRTLDKLKRFKEMRTAGGKDHQPYPGPGGSSKTTPDNYTKLTIKRGHGIIIINTDSIFFVEKVGKKCVIHTDSGLYETSERLSLLEQRLDPGRFFRCHKSFIINIDRVEKVLPYADRAYEVTFRNYPARVTMRREKFEAFCLMIQK</sequence>
<feature type="modified residue" description="4-aspartylphosphate" evidence="3">
    <location>
        <position position="58"/>
    </location>
</feature>
<evidence type="ECO:0000313" key="7">
    <source>
        <dbReference type="EMBL" id="SHI37101.1"/>
    </source>
</evidence>
<dbReference type="AlphaFoldDB" id="A0A1M6AKY8"/>
<evidence type="ECO:0000256" key="1">
    <source>
        <dbReference type="ARBA" id="ARBA00018672"/>
    </source>
</evidence>
<feature type="domain" description="Response regulatory" evidence="5">
    <location>
        <begin position="7"/>
        <end position="121"/>
    </location>
</feature>
<dbReference type="PANTHER" id="PTHR37299">
    <property type="entry name" value="TRANSCRIPTIONAL REGULATOR-RELATED"/>
    <property type="match status" value="1"/>
</dbReference>
<dbReference type="Pfam" id="PF00072">
    <property type="entry name" value="Response_reg"/>
    <property type="match status" value="1"/>
</dbReference>
<name>A0A1M6AKY8_9FIRM</name>
<dbReference type="InterPro" id="IPR046947">
    <property type="entry name" value="LytR-like"/>
</dbReference>
<evidence type="ECO:0000256" key="2">
    <source>
        <dbReference type="ARBA" id="ARBA00024867"/>
    </source>
</evidence>
<protein>
    <recommendedName>
        <fullName evidence="1">Stage 0 sporulation protein A homolog</fullName>
    </recommendedName>
</protein>
<gene>
    <name evidence="7" type="ORF">SAMN02745219_00184</name>
</gene>